<feature type="region of interest" description="Disordered" evidence="5">
    <location>
        <begin position="1"/>
        <end position="28"/>
    </location>
</feature>
<feature type="compositionally biased region" description="Polar residues" evidence="5">
    <location>
        <begin position="11"/>
        <end position="22"/>
    </location>
</feature>
<dbReference type="PROSITE" id="PS50984">
    <property type="entry name" value="TRUD"/>
    <property type="match status" value="1"/>
</dbReference>
<dbReference type="EMBL" id="OU900094">
    <property type="protein sequence ID" value="CAG9853941.1"/>
    <property type="molecule type" value="Genomic_DNA"/>
</dbReference>
<dbReference type="GO" id="GO:0009982">
    <property type="term" value="F:pseudouridine synthase activity"/>
    <property type="evidence" value="ECO:0007669"/>
    <property type="project" value="InterPro"/>
</dbReference>
<protein>
    <recommendedName>
        <fullName evidence="6">TRUD domain-containing protein</fullName>
    </recommendedName>
</protein>
<dbReference type="PANTHER" id="PTHR13326:SF31">
    <property type="entry name" value="PSEUDOURIDYLATE SYNTHASE 7 HOMOLOG"/>
    <property type="match status" value="1"/>
</dbReference>
<keyword evidence="8" id="KW-1185">Reference proteome</keyword>
<feature type="domain" description="TRUD" evidence="6">
    <location>
        <begin position="299"/>
        <end position="547"/>
    </location>
</feature>
<dbReference type="PIRSF" id="PIRSF037016">
    <property type="entry name" value="Pseudouridin_synth_euk_prd"/>
    <property type="match status" value="1"/>
</dbReference>
<dbReference type="InterPro" id="IPR001656">
    <property type="entry name" value="PsdUridine_synth_TruD"/>
</dbReference>
<dbReference type="GO" id="GO:0008033">
    <property type="term" value="P:tRNA processing"/>
    <property type="evidence" value="ECO:0007669"/>
    <property type="project" value="UniProtKB-KW"/>
</dbReference>
<proteinExistence type="inferred from homology"/>
<keyword evidence="3" id="KW-0413">Isomerase</keyword>
<sequence length="693" mass="79111">MKPKRGGFKRSFQNKPRSQNWRPQEYRHGDQLVQEDVGITEYLSSKDGFSGVIKARYSDFQLNEIDLEGNIAKLTNTDIPKDFSLKMVKQSYTEVAESPNKHIPQDIWESLKKVVDNSEPEPVILNVENLEKSERKDIHECIKSHFGRKLIVSTVEQDGKKVLKFEKFAKGTVDARFQWPEHIGDYIHFIVYKEKMDTLEAIFKISSAIGIGPSQFQHAGNKDRRAITSQWFSAKRIEPWKLIIKTKQLYNIKIGNIKFKNAPLKLGKLKGNRFRIALRNVTASDEVILEALNNLKQNHFINYYGLQRFGNDKEVPTYKVGISLLQGKWKEAVDLILKPKSSDDPSSSHSDIVQAKKIYAETGNASKAFAALQKNKSKCVEGKLLEGLKNNNENDYINALEKIPRQMRLLYIHAFQSLIWNKMVSKRLQLFGTKPVVGDLVFLSNCEDTQEDEIEELNESTPNTSQNEKDIEAKQRARVKALQESDLGIYSLFDIVLPLPGYDVTYPEHMKPYYKESVEELGLTLEMTQQTVKSYTLSGSYRKILGKVEDLSWNIVKYNKPTDNLILSDLQELKKNAKLQTDDNGQYKAVILEFALASCSYATMVLREVMKVDTSTNAQSKLNNYHSEAASKVEKPPEEEEEDVSMAPSSLLSDPEKFESFKNAVFNVTTEKRAASEENGESSKRQKLDDTDK</sequence>
<dbReference type="Proteomes" id="UP001153712">
    <property type="component" value="Chromosome 1"/>
</dbReference>
<dbReference type="InterPro" id="IPR042214">
    <property type="entry name" value="TruD_catalytic"/>
</dbReference>
<evidence type="ECO:0000256" key="3">
    <source>
        <dbReference type="ARBA" id="ARBA00023235"/>
    </source>
</evidence>
<dbReference type="SUPFAM" id="SSF55120">
    <property type="entry name" value="Pseudouridine synthase"/>
    <property type="match status" value="1"/>
</dbReference>
<evidence type="ECO:0000256" key="1">
    <source>
        <dbReference type="ARBA" id="ARBA00007953"/>
    </source>
</evidence>
<accession>A0A9N9T9T3</accession>
<dbReference type="InterPro" id="IPR020119">
    <property type="entry name" value="PsdUridine_synth_TruD_CS"/>
</dbReference>
<name>A0A9N9T9T3_PHYSR</name>
<dbReference type="PANTHER" id="PTHR13326">
    <property type="entry name" value="TRNA PSEUDOURIDINE SYNTHASE D"/>
    <property type="match status" value="1"/>
</dbReference>
<dbReference type="CDD" id="cd02576">
    <property type="entry name" value="PseudoU_synth_ScPUS7"/>
    <property type="match status" value="1"/>
</dbReference>
<evidence type="ECO:0000256" key="4">
    <source>
        <dbReference type="ARBA" id="ARBA00036943"/>
    </source>
</evidence>
<dbReference type="Pfam" id="PF01142">
    <property type="entry name" value="TruD"/>
    <property type="match status" value="1"/>
</dbReference>
<feature type="region of interest" description="Disordered" evidence="5">
    <location>
        <begin position="669"/>
        <end position="693"/>
    </location>
</feature>
<dbReference type="InterPro" id="IPR011760">
    <property type="entry name" value="PsdUridine_synth_TruD_insert"/>
</dbReference>
<dbReference type="GO" id="GO:0001522">
    <property type="term" value="P:pseudouridine synthesis"/>
    <property type="evidence" value="ECO:0007669"/>
    <property type="project" value="InterPro"/>
</dbReference>
<organism evidence="7 8">
    <name type="scientific">Phyllotreta striolata</name>
    <name type="common">Striped flea beetle</name>
    <name type="synonym">Crioceris striolata</name>
    <dbReference type="NCBI Taxonomy" id="444603"/>
    <lineage>
        <taxon>Eukaryota</taxon>
        <taxon>Metazoa</taxon>
        <taxon>Ecdysozoa</taxon>
        <taxon>Arthropoda</taxon>
        <taxon>Hexapoda</taxon>
        <taxon>Insecta</taxon>
        <taxon>Pterygota</taxon>
        <taxon>Neoptera</taxon>
        <taxon>Endopterygota</taxon>
        <taxon>Coleoptera</taxon>
        <taxon>Polyphaga</taxon>
        <taxon>Cucujiformia</taxon>
        <taxon>Chrysomeloidea</taxon>
        <taxon>Chrysomelidae</taxon>
        <taxon>Galerucinae</taxon>
        <taxon>Alticini</taxon>
        <taxon>Phyllotreta</taxon>
    </lineage>
</organism>
<comment type="catalytic activity">
    <reaction evidence="4">
        <text>a uridine in tRNA = a pseudouridine in tRNA</text>
        <dbReference type="Rhea" id="RHEA:54572"/>
        <dbReference type="Rhea" id="RHEA-COMP:13339"/>
        <dbReference type="Rhea" id="RHEA-COMP:13934"/>
        <dbReference type="ChEBI" id="CHEBI:65314"/>
        <dbReference type="ChEBI" id="CHEBI:65315"/>
    </reaction>
</comment>
<feature type="compositionally biased region" description="Basic and acidic residues" evidence="5">
    <location>
        <begin position="670"/>
        <end position="693"/>
    </location>
</feature>
<dbReference type="GO" id="GO:0003723">
    <property type="term" value="F:RNA binding"/>
    <property type="evidence" value="ECO:0007669"/>
    <property type="project" value="InterPro"/>
</dbReference>
<evidence type="ECO:0000256" key="2">
    <source>
        <dbReference type="ARBA" id="ARBA00022694"/>
    </source>
</evidence>
<dbReference type="OrthoDB" id="447290at2759"/>
<gene>
    <name evidence="7" type="ORF">PHYEVI_LOCUS408</name>
</gene>
<dbReference type="PROSITE" id="PS01268">
    <property type="entry name" value="UPF0024"/>
    <property type="match status" value="1"/>
</dbReference>
<evidence type="ECO:0000313" key="7">
    <source>
        <dbReference type="EMBL" id="CAG9853941.1"/>
    </source>
</evidence>
<dbReference type="NCBIfam" id="TIGR00094">
    <property type="entry name" value="tRNA_TruD_broad"/>
    <property type="match status" value="1"/>
</dbReference>
<dbReference type="GO" id="GO:0005634">
    <property type="term" value="C:nucleus"/>
    <property type="evidence" value="ECO:0007669"/>
    <property type="project" value="TreeGrafter"/>
</dbReference>
<keyword evidence="2" id="KW-0819">tRNA processing</keyword>
<dbReference type="AlphaFoldDB" id="A0A9N9T9T3"/>
<reference evidence="7" key="1">
    <citation type="submission" date="2022-01" db="EMBL/GenBank/DDBJ databases">
        <authorList>
            <person name="King R."/>
        </authorList>
    </citation>
    <scope>NUCLEOTIDE SEQUENCE</scope>
</reference>
<dbReference type="Gene3D" id="3.30.2350.20">
    <property type="entry name" value="TruD, catalytic domain"/>
    <property type="match status" value="2"/>
</dbReference>
<feature type="region of interest" description="Disordered" evidence="5">
    <location>
        <begin position="621"/>
        <end position="655"/>
    </location>
</feature>
<evidence type="ECO:0000259" key="6">
    <source>
        <dbReference type="PROSITE" id="PS50984"/>
    </source>
</evidence>
<dbReference type="InterPro" id="IPR020103">
    <property type="entry name" value="PsdUridine_synth_cat_dom_sf"/>
</dbReference>
<evidence type="ECO:0000313" key="8">
    <source>
        <dbReference type="Proteomes" id="UP001153712"/>
    </source>
</evidence>
<evidence type="ECO:0000256" key="5">
    <source>
        <dbReference type="SAM" id="MobiDB-lite"/>
    </source>
</evidence>
<comment type="similarity">
    <text evidence="1">Belongs to the pseudouridine synthase TruD family.</text>
</comment>